<dbReference type="AlphaFoldDB" id="A0A810NDZ5"/>
<organism evidence="1 2">
    <name type="scientific">Polymorphospora rubra</name>
    <dbReference type="NCBI Taxonomy" id="338584"/>
    <lineage>
        <taxon>Bacteria</taxon>
        <taxon>Bacillati</taxon>
        <taxon>Actinomycetota</taxon>
        <taxon>Actinomycetes</taxon>
        <taxon>Micromonosporales</taxon>
        <taxon>Micromonosporaceae</taxon>
        <taxon>Polymorphospora</taxon>
    </lineage>
</organism>
<dbReference type="EMBL" id="AP023359">
    <property type="protein sequence ID" value="BCJ69505.1"/>
    <property type="molecule type" value="Genomic_DNA"/>
</dbReference>
<keyword evidence="2" id="KW-1185">Reference proteome</keyword>
<gene>
    <name evidence="1" type="ORF">Prubr_65260</name>
</gene>
<evidence type="ECO:0000313" key="2">
    <source>
        <dbReference type="Proteomes" id="UP000680866"/>
    </source>
</evidence>
<sequence length="164" mass="18244">MIGCVTKTVPVEYGDDDDRFIWAYDVSFGILLFEAISVAAERPQSEGTAEVLDDLRAHAVIGGSAAFALDDHRWSESQQNFVHEIIAEAGRQLRRRGRMTRAEAETRYVTGNEPFALRLEEYVDGAVVADLADAMDRLIHDDLPPVPTLGHHWFYGVEGGPRTT</sequence>
<name>A0A810NDZ5_9ACTN</name>
<protein>
    <submittedName>
        <fullName evidence="1">Uncharacterized protein</fullName>
    </submittedName>
</protein>
<evidence type="ECO:0000313" key="1">
    <source>
        <dbReference type="EMBL" id="BCJ69505.1"/>
    </source>
</evidence>
<dbReference type="Proteomes" id="UP000680866">
    <property type="component" value="Chromosome"/>
</dbReference>
<accession>A0A810NDZ5</accession>
<reference evidence="1" key="1">
    <citation type="submission" date="2020-08" db="EMBL/GenBank/DDBJ databases">
        <title>Whole genome shotgun sequence of Polymorphospora rubra NBRC 101157.</title>
        <authorList>
            <person name="Komaki H."/>
            <person name="Tamura T."/>
        </authorList>
    </citation>
    <scope>NUCLEOTIDE SEQUENCE</scope>
    <source>
        <strain evidence="1">NBRC 101157</strain>
    </source>
</reference>
<dbReference type="KEGG" id="pry:Prubr_65260"/>
<proteinExistence type="predicted"/>